<feature type="region of interest" description="Disordered" evidence="1">
    <location>
        <begin position="39"/>
        <end position="83"/>
    </location>
</feature>
<protein>
    <submittedName>
        <fullName evidence="2">Uncharacterized protein</fullName>
    </submittedName>
</protein>
<dbReference type="AlphaFoldDB" id="M4BW14"/>
<reference evidence="2" key="2">
    <citation type="submission" date="2015-06" db="UniProtKB">
        <authorList>
            <consortium name="EnsemblProtists"/>
        </authorList>
    </citation>
    <scope>IDENTIFICATION</scope>
    <source>
        <strain evidence="2">Emoy2</strain>
    </source>
</reference>
<sequence>MLKAVISERDKLFTSQSSVYSVGTGITAALRMSGAIALQRRRRSGSPVLQKRTSCYPKHMLRGRRSQSQLMRSPSDTRKPRAD</sequence>
<dbReference type="EMBL" id="JH597991">
    <property type="status" value="NOT_ANNOTATED_CDS"/>
    <property type="molecule type" value="Genomic_DNA"/>
</dbReference>
<dbReference type="InParanoid" id="M4BW14"/>
<dbReference type="Proteomes" id="UP000011713">
    <property type="component" value="Unassembled WGS sequence"/>
</dbReference>
<keyword evidence="3" id="KW-1185">Reference proteome</keyword>
<evidence type="ECO:0000313" key="3">
    <source>
        <dbReference type="Proteomes" id="UP000011713"/>
    </source>
</evidence>
<organism evidence="2 3">
    <name type="scientific">Hyaloperonospora arabidopsidis (strain Emoy2)</name>
    <name type="common">Downy mildew agent</name>
    <name type="synonym">Peronospora arabidopsidis</name>
    <dbReference type="NCBI Taxonomy" id="559515"/>
    <lineage>
        <taxon>Eukaryota</taxon>
        <taxon>Sar</taxon>
        <taxon>Stramenopiles</taxon>
        <taxon>Oomycota</taxon>
        <taxon>Peronosporomycetes</taxon>
        <taxon>Peronosporales</taxon>
        <taxon>Peronosporaceae</taxon>
        <taxon>Hyaloperonospora</taxon>
    </lineage>
</organism>
<reference evidence="3" key="1">
    <citation type="journal article" date="2010" name="Science">
        <title>Signatures of adaptation to obligate biotrophy in the Hyaloperonospora arabidopsidis genome.</title>
        <authorList>
            <person name="Baxter L."/>
            <person name="Tripathy S."/>
            <person name="Ishaque N."/>
            <person name="Boot N."/>
            <person name="Cabral A."/>
            <person name="Kemen E."/>
            <person name="Thines M."/>
            <person name="Ah-Fong A."/>
            <person name="Anderson R."/>
            <person name="Badejoko W."/>
            <person name="Bittner-Eddy P."/>
            <person name="Boore J.L."/>
            <person name="Chibucos M.C."/>
            <person name="Coates M."/>
            <person name="Dehal P."/>
            <person name="Delehaunty K."/>
            <person name="Dong S."/>
            <person name="Downton P."/>
            <person name="Dumas B."/>
            <person name="Fabro G."/>
            <person name="Fronick C."/>
            <person name="Fuerstenberg S.I."/>
            <person name="Fulton L."/>
            <person name="Gaulin E."/>
            <person name="Govers F."/>
            <person name="Hughes L."/>
            <person name="Humphray S."/>
            <person name="Jiang R.H."/>
            <person name="Judelson H."/>
            <person name="Kamoun S."/>
            <person name="Kyung K."/>
            <person name="Meijer H."/>
            <person name="Minx P."/>
            <person name="Morris P."/>
            <person name="Nelson J."/>
            <person name="Phuntumart V."/>
            <person name="Qutob D."/>
            <person name="Rehmany A."/>
            <person name="Rougon-Cardoso A."/>
            <person name="Ryden P."/>
            <person name="Torto-Alalibo T."/>
            <person name="Studholme D."/>
            <person name="Wang Y."/>
            <person name="Win J."/>
            <person name="Wood J."/>
            <person name="Clifton S.W."/>
            <person name="Rogers J."/>
            <person name="Van den Ackerveken G."/>
            <person name="Jones J.D."/>
            <person name="McDowell J.M."/>
            <person name="Beynon J."/>
            <person name="Tyler B.M."/>
        </authorList>
    </citation>
    <scope>NUCLEOTIDE SEQUENCE [LARGE SCALE GENOMIC DNA]</scope>
    <source>
        <strain evidence="3">Emoy2</strain>
    </source>
</reference>
<dbReference type="EnsemblProtists" id="HpaT810715">
    <property type="protein sequence ID" value="HpaP810715"/>
    <property type="gene ID" value="HpaG810715"/>
</dbReference>
<dbReference type="VEuPathDB" id="FungiDB:HpaG810715"/>
<evidence type="ECO:0000313" key="2">
    <source>
        <dbReference type="EnsemblProtists" id="HpaP810715"/>
    </source>
</evidence>
<dbReference type="HOGENOM" id="CLU_2547402_0_0_1"/>
<name>M4BW14_HYAAE</name>
<accession>M4BW14</accession>
<evidence type="ECO:0000256" key="1">
    <source>
        <dbReference type="SAM" id="MobiDB-lite"/>
    </source>
</evidence>
<proteinExistence type="predicted"/>